<evidence type="ECO:0000256" key="6">
    <source>
        <dbReference type="ARBA" id="ARBA00022491"/>
    </source>
</evidence>
<dbReference type="Gene3D" id="1.10.60.10">
    <property type="entry name" value="Iron dependent repressor, metal binding and dimerisation domain"/>
    <property type="match status" value="1"/>
</dbReference>
<dbReference type="Pfam" id="PF04023">
    <property type="entry name" value="FeoA"/>
    <property type="match status" value="1"/>
</dbReference>
<dbReference type="EMBL" id="CP009246">
    <property type="protein sequence ID" value="APT87888.1"/>
    <property type="molecule type" value="Genomic_DNA"/>
</dbReference>
<dbReference type="Gene3D" id="2.30.30.90">
    <property type="match status" value="1"/>
</dbReference>
<evidence type="ECO:0000313" key="18">
    <source>
        <dbReference type="EMBL" id="APT87888.1"/>
    </source>
</evidence>
<comment type="subunit">
    <text evidence="3">Homodimer.</text>
</comment>
<evidence type="ECO:0000256" key="1">
    <source>
        <dbReference type="ARBA" id="ARBA00004496"/>
    </source>
</evidence>
<evidence type="ECO:0000256" key="11">
    <source>
        <dbReference type="ARBA" id="ARBA00023163"/>
    </source>
</evidence>
<organism evidence="18 20">
    <name type="scientific">Corynebacterium flavescens</name>
    <dbReference type="NCBI Taxonomy" id="28028"/>
    <lineage>
        <taxon>Bacteria</taxon>
        <taxon>Bacillati</taxon>
        <taxon>Actinomycetota</taxon>
        <taxon>Actinomycetes</taxon>
        <taxon>Mycobacteriales</taxon>
        <taxon>Corynebacteriaceae</taxon>
        <taxon>Corynebacterium</taxon>
    </lineage>
</organism>
<evidence type="ECO:0000256" key="5">
    <source>
        <dbReference type="ARBA" id="ARBA00022490"/>
    </source>
</evidence>
<dbReference type="EMBL" id="BJNB01000041">
    <property type="protein sequence ID" value="GEB98601.1"/>
    <property type="molecule type" value="Genomic_DNA"/>
</dbReference>
<evidence type="ECO:0000256" key="14">
    <source>
        <dbReference type="ARBA" id="ARBA00032618"/>
    </source>
</evidence>
<dbReference type="AlphaFoldDB" id="A0A1L7CPY2"/>
<keyword evidence="6" id="KW-0678">Repressor</keyword>
<dbReference type="InterPro" id="IPR022687">
    <property type="entry name" value="HTH_DTXR"/>
</dbReference>
<evidence type="ECO:0000256" key="3">
    <source>
        <dbReference type="ARBA" id="ARBA00011738"/>
    </source>
</evidence>
<protein>
    <recommendedName>
        <fullName evidence="4">Diphtheria toxin repressor</fullName>
    </recommendedName>
    <alternativeName>
        <fullName evidence="14">Iron-dependent diphtheria tox regulatory element</fullName>
    </alternativeName>
    <alternativeName>
        <fullName evidence="13">Manganese transport regulator</fullName>
    </alternativeName>
    <alternativeName>
        <fullName evidence="15">Tox regulatory factor</fullName>
    </alternativeName>
</protein>
<evidence type="ECO:0000256" key="7">
    <source>
        <dbReference type="ARBA" id="ARBA00023004"/>
    </source>
</evidence>
<evidence type="ECO:0000256" key="13">
    <source>
        <dbReference type="ARBA" id="ARBA00032593"/>
    </source>
</evidence>
<keyword evidence="8" id="KW-0805">Transcription regulation</keyword>
<dbReference type="InterPro" id="IPR036390">
    <property type="entry name" value="WH_DNA-bd_sf"/>
</dbReference>
<dbReference type="GO" id="GO:0046983">
    <property type="term" value="F:protein dimerization activity"/>
    <property type="evidence" value="ECO:0007669"/>
    <property type="project" value="InterPro"/>
</dbReference>
<dbReference type="GO" id="GO:0045892">
    <property type="term" value="P:negative regulation of DNA-templated transcription"/>
    <property type="evidence" value="ECO:0007669"/>
    <property type="project" value="TreeGrafter"/>
</dbReference>
<dbReference type="SMART" id="SM00899">
    <property type="entry name" value="FeoA"/>
    <property type="match status" value="1"/>
</dbReference>
<evidence type="ECO:0000313" key="21">
    <source>
        <dbReference type="Proteomes" id="UP000315353"/>
    </source>
</evidence>
<name>A0A1L7CPY2_CORFL</name>
<dbReference type="SUPFAM" id="SSF50037">
    <property type="entry name" value="C-terminal domain of transcriptional repressors"/>
    <property type="match status" value="1"/>
</dbReference>
<dbReference type="SMART" id="SM00529">
    <property type="entry name" value="HTH_DTXR"/>
    <property type="match status" value="1"/>
</dbReference>
<evidence type="ECO:0000256" key="10">
    <source>
        <dbReference type="ARBA" id="ARBA00023159"/>
    </source>
</evidence>
<dbReference type="InterPro" id="IPR022689">
    <property type="entry name" value="Iron_dep_repressor"/>
</dbReference>
<dbReference type="InterPro" id="IPR038157">
    <property type="entry name" value="FeoA_core_dom"/>
</dbReference>
<dbReference type="InterPro" id="IPR036388">
    <property type="entry name" value="WH-like_DNA-bd_sf"/>
</dbReference>
<dbReference type="GO" id="GO:0003677">
    <property type="term" value="F:DNA binding"/>
    <property type="evidence" value="ECO:0007669"/>
    <property type="project" value="UniProtKB-KW"/>
</dbReference>
<dbReference type="SUPFAM" id="SSF46785">
    <property type="entry name" value="Winged helix' DNA-binding domain"/>
    <property type="match status" value="1"/>
</dbReference>
<dbReference type="InterPro" id="IPR008988">
    <property type="entry name" value="Transcriptional_repressor_C"/>
</dbReference>
<evidence type="ECO:0000313" key="20">
    <source>
        <dbReference type="Proteomes" id="UP000185479"/>
    </source>
</evidence>
<keyword evidence="7" id="KW-0408">Iron</keyword>
<dbReference type="FunFam" id="1.10.60.10:FF:000004">
    <property type="entry name" value="DtxR family transcriptional regulator"/>
    <property type="match status" value="1"/>
</dbReference>
<feature type="region of interest" description="Disordered" evidence="16">
    <location>
        <begin position="200"/>
        <end position="221"/>
    </location>
</feature>
<dbReference type="Gene3D" id="1.10.10.10">
    <property type="entry name" value="Winged helix-like DNA-binding domain superfamily/Winged helix DNA-binding domain"/>
    <property type="match status" value="1"/>
</dbReference>
<dbReference type="SUPFAM" id="SSF47979">
    <property type="entry name" value="Iron-dependent repressor protein, dimerization domain"/>
    <property type="match status" value="1"/>
</dbReference>
<dbReference type="GO" id="GO:0046914">
    <property type="term" value="F:transition metal ion binding"/>
    <property type="evidence" value="ECO:0007669"/>
    <property type="project" value="InterPro"/>
</dbReference>
<evidence type="ECO:0000256" key="4">
    <source>
        <dbReference type="ARBA" id="ARBA00016140"/>
    </source>
</evidence>
<feature type="domain" description="HTH dtxR-type" evidence="17">
    <location>
        <begin position="8"/>
        <end position="70"/>
    </location>
</feature>
<dbReference type="PANTHER" id="PTHR33238">
    <property type="entry name" value="IRON (METAL) DEPENDENT REPRESSOR, DTXR FAMILY"/>
    <property type="match status" value="1"/>
</dbReference>
<dbReference type="KEGG" id="cfc:CFLV_12490"/>
<comment type="subcellular location">
    <subcellularLocation>
        <location evidence="1">Cytoplasm</location>
    </subcellularLocation>
</comment>
<evidence type="ECO:0000256" key="16">
    <source>
        <dbReference type="SAM" id="MobiDB-lite"/>
    </source>
</evidence>
<dbReference type="STRING" id="28028.CFLV_12490"/>
<comment type="similarity">
    <text evidence="2">Belongs to the DtxR/MntR family.</text>
</comment>
<evidence type="ECO:0000313" key="19">
    <source>
        <dbReference type="EMBL" id="GEB98601.1"/>
    </source>
</evidence>
<accession>A0A1L7CPY2</accession>
<dbReference type="PANTHER" id="PTHR33238:SF11">
    <property type="entry name" value="TRANSCRIPTIONAL REGULATOR MNTR"/>
    <property type="match status" value="1"/>
</dbReference>
<dbReference type="RefSeq" id="WP_075730790.1">
    <property type="nucleotide sequence ID" value="NZ_BJNB01000041.1"/>
</dbReference>
<dbReference type="GO" id="GO:0003700">
    <property type="term" value="F:DNA-binding transcription factor activity"/>
    <property type="evidence" value="ECO:0007669"/>
    <property type="project" value="InterPro"/>
</dbReference>
<dbReference type="PROSITE" id="PS50944">
    <property type="entry name" value="HTH_DTXR"/>
    <property type="match status" value="1"/>
</dbReference>
<reference evidence="19 21" key="2">
    <citation type="submission" date="2019-06" db="EMBL/GenBank/DDBJ databases">
        <title>Whole genome shotgun sequence of Corynebacterium flavescens NBRC 14136.</title>
        <authorList>
            <person name="Hosoyama A."/>
            <person name="Uohara A."/>
            <person name="Ohji S."/>
            <person name="Ichikawa N."/>
        </authorList>
    </citation>
    <scope>NUCLEOTIDE SEQUENCE [LARGE SCALE GENOMIC DNA]</scope>
    <source>
        <strain evidence="19 21">NBRC 14136</strain>
    </source>
</reference>
<proteinExistence type="inferred from homology"/>
<dbReference type="InterPro" id="IPR001367">
    <property type="entry name" value="Fe_dep_repressor"/>
</dbReference>
<dbReference type="OrthoDB" id="9791355at2"/>
<evidence type="ECO:0000256" key="12">
    <source>
        <dbReference type="ARBA" id="ARBA00023211"/>
    </source>
</evidence>
<evidence type="ECO:0000256" key="8">
    <source>
        <dbReference type="ARBA" id="ARBA00023015"/>
    </source>
</evidence>
<dbReference type="InterPro" id="IPR007167">
    <property type="entry name" value="Fe-transptr_FeoA-like"/>
</dbReference>
<dbReference type="Pfam" id="PF02742">
    <property type="entry name" value="Fe_dep_repr_C"/>
    <property type="match status" value="1"/>
</dbReference>
<evidence type="ECO:0000256" key="9">
    <source>
        <dbReference type="ARBA" id="ARBA00023125"/>
    </source>
</evidence>
<dbReference type="InterPro" id="IPR036421">
    <property type="entry name" value="Fe_dep_repressor_sf"/>
</dbReference>
<keyword evidence="20" id="KW-1185">Reference proteome</keyword>
<reference evidence="18 20" key="1">
    <citation type="submission" date="2014-08" db="EMBL/GenBank/DDBJ databases">
        <title>Complete genome sequence of Corynebacterium flavescens OJ8(T)(=DSM 20296(T)), isolated from cheese.</title>
        <authorList>
            <person name="Ruckert C."/>
            <person name="Albersmeier A."/>
            <person name="Winkler A."/>
            <person name="Kalinowski J."/>
        </authorList>
    </citation>
    <scope>NUCLEOTIDE SEQUENCE [LARGE SCALE GENOMIC DNA]</scope>
    <source>
        <strain evidence="18 20">OJ8</strain>
    </source>
</reference>
<keyword evidence="5" id="KW-0963">Cytoplasm</keyword>
<keyword evidence="9" id="KW-0238">DNA-binding</keyword>
<dbReference type="GO" id="GO:0005737">
    <property type="term" value="C:cytoplasm"/>
    <property type="evidence" value="ECO:0007669"/>
    <property type="project" value="UniProtKB-SubCell"/>
</dbReference>
<evidence type="ECO:0000259" key="17">
    <source>
        <dbReference type="PROSITE" id="PS50944"/>
    </source>
</evidence>
<dbReference type="Proteomes" id="UP000315353">
    <property type="component" value="Unassembled WGS sequence"/>
</dbReference>
<keyword evidence="11" id="KW-0804">Transcription</keyword>
<evidence type="ECO:0000256" key="2">
    <source>
        <dbReference type="ARBA" id="ARBA00007871"/>
    </source>
</evidence>
<dbReference type="Proteomes" id="UP000185479">
    <property type="component" value="Chromosome"/>
</dbReference>
<feature type="region of interest" description="Disordered" evidence="16">
    <location>
        <begin position="126"/>
        <end position="170"/>
    </location>
</feature>
<dbReference type="InterPro" id="IPR050536">
    <property type="entry name" value="DtxR_MntR_Metal-Reg"/>
</dbReference>
<keyword evidence="12" id="KW-0464">Manganese</keyword>
<sequence length="241" mass="26546">MGIDVSSLSPSNQDYVKALFNLGEWSDAPVTAKALARKVGVRLSSASDAVRRLEKMDLVDHTPYGAIALTSQGRKFALAMVRRHRLLECFLAETLNYRWDQVHAEAERLEHSVSDFMIERIDELLGHPTRDPHGDPVPTAEGDYPPREDNPQLRRLSELSAGESGTVERISDSDPELLQYFFAHGLVVGARVSVEQADPYSEAKHSRISPPATQPERDLSLGDTAARAVWVRIDSGSASGS</sequence>
<feature type="compositionally biased region" description="Basic and acidic residues" evidence="16">
    <location>
        <begin position="144"/>
        <end position="157"/>
    </location>
</feature>
<dbReference type="Pfam" id="PF01325">
    <property type="entry name" value="Fe_dep_repress"/>
    <property type="match status" value="1"/>
</dbReference>
<dbReference type="GeneID" id="82881481"/>
<gene>
    <name evidence="19" type="ORF">CFL01nite_20960</name>
    <name evidence="18" type="ORF">CFLV_12490</name>
</gene>
<keyword evidence="10" id="KW-0010">Activator</keyword>
<evidence type="ECO:0000256" key="15">
    <source>
        <dbReference type="ARBA" id="ARBA00033329"/>
    </source>
</evidence>